<feature type="region of interest" description="Disordered" evidence="1">
    <location>
        <begin position="582"/>
        <end position="613"/>
    </location>
</feature>
<dbReference type="InterPro" id="IPR003594">
    <property type="entry name" value="HATPase_dom"/>
</dbReference>
<protein>
    <submittedName>
        <fullName evidence="3">Signal transduction histidine kinase</fullName>
    </submittedName>
</protein>
<proteinExistence type="predicted"/>
<dbReference type="AlphaFoldDB" id="A0A3D9KWP1"/>
<evidence type="ECO:0000259" key="2">
    <source>
        <dbReference type="PROSITE" id="PS50109"/>
    </source>
</evidence>
<evidence type="ECO:0000313" key="4">
    <source>
        <dbReference type="Proteomes" id="UP000256779"/>
    </source>
</evidence>
<comment type="caution">
    <text evidence="3">The sequence shown here is derived from an EMBL/GenBank/DDBJ whole genome shotgun (WGS) entry which is preliminary data.</text>
</comment>
<sequence>MPEKLEFKVSSGLKDIIGRDLITDDFIAVFELVKNSYDANAKNVFIEFKEDTIIISDDGDGMSIEDIKNKWLFVAYSSKKQDDQEDDFRDKIQKRRHYAGAKGIGRFSADRLGDDLVLTTKKLDSKNIQQISVNWNKFNNQKEKFESVKVDYLPLEDYSIPFPKNSKKGTILEIQGIKGWDRSKKTSLKHSLEKLINPFSESTDFNIEIFSKDELTNDSKEQIGRNKVNGPIKNAILDILKIKTTQINVQVTKDHIKSKLIDRGTLIYQIEEQNKKLNLIDDLKIDLYYLNTSAKNNFTRNMGIQPVKFGSVFLFKNGFRVQPYGDTDDDSWGLDYRYQQGYNRRLGTRNLFGRVEISTNNTTEFKEVSSRDGGMVETQGYNQLMEAFMNKGLLRLERYVVGVLWGEAFKRKNYFGQDEIAENYRKELLKKDQESDNLSIAKSNLGSKIDFIQLIKSLSTDDDIKIIEFNKDLVNLVNEQLDEVQTKFIADLEKIAEKIDNPDLDKIINLTEERYNQILREKEEAQRRAEEEEKRRIAAEEKAKKEEEARIKAEERARAEVERRRAAELEALRKENERLRAVEERRKEEERRKKEEDARKDAEQNLEHEKDKSAYLTATRKTLSEDAEELIHSIKVSVIGIDEGLEKILRRLRTDKSFDKSLYEEIGKIKFITDKVMKLSKLITKSNFKADQEVRKVKISQFIREYIDTYSYAYTDKIKISVSGNSDFISRISVLDFSIVLDNLISNSHKAQAKQIDLEIKDSKKGLDVLIHDDGKGVPNEFLKNSNAIFDLGVKSKIEGSGIGLHTVKKKMKENLRGDIEFLGNGIKYKGATFKLSFN</sequence>
<name>A0A3D9KWP1_MARFU</name>
<dbReference type="Pfam" id="PF13589">
    <property type="entry name" value="HATPase_c_3"/>
    <property type="match status" value="1"/>
</dbReference>
<reference evidence="3 4" key="1">
    <citation type="submission" date="2018-07" db="EMBL/GenBank/DDBJ databases">
        <title>Genomic Encyclopedia of Type Strains, Phase IV (KMG-IV): sequencing the most valuable type-strain genomes for metagenomic binning, comparative biology and taxonomic classification.</title>
        <authorList>
            <person name="Goeker M."/>
        </authorList>
    </citation>
    <scope>NUCLEOTIDE SEQUENCE [LARGE SCALE GENOMIC DNA]</scope>
    <source>
        <strain evidence="3 4">DSM 4134</strain>
    </source>
</reference>
<accession>A0A3D9KWP1</accession>
<gene>
    <name evidence="3" type="ORF">C7460_13818</name>
</gene>
<keyword evidence="4" id="KW-1185">Reference proteome</keyword>
<dbReference type="Gene3D" id="3.30.565.10">
    <property type="entry name" value="Histidine kinase-like ATPase, C-terminal domain"/>
    <property type="match status" value="2"/>
</dbReference>
<dbReference type="Pfam" id="PF02518">
    <property type="entry name" value="HATPase_c"/>
    <property type="match status" value="1"/>
</dbReference>
<evidence type="ECO:0000313" key="3">
    <source>
        <dbReference type="EMBL" id="RED91643.1"/>
    </source>
</evidence>
<dbReference type="RefSeq" id="WP_115870497.1">
    <property type="nucleotide sequence ID" value="NZ_QREG01000038.1"/>
</dbReference>
<feature type="domain" description="Histidine kinase" evidence="2">
    <location>
        <begin position="629"/>
        <end position="839"/>
    </location>
</feature>
<dbReference type="InterPro" id="IPR036890">
    <property type="entry name" value="HATPase_C_sf"/>
</dbReference>
<dbReference type="EMBL" id="QREG01000038">
    <property type="protein sequence ID" value="RED91643.1"/>
    <property type="molecule type" value="Genomic_DNA"/>
</dbReference>
<keyword evidence="3" id="KW-0808">Transferase</keyword>
<dbReference type="InterPro" id="IPR005467">
    <property type="entry name" value="His_kinase_dom"/>
</dbReference>
<dbReference type="OrthoDB" id="9816482at2"/>
<dbReference type="GO" id="GO:0016301">
    <property type="term" value="F:kinase activity"/>
    <property type="evidence" value="ECO:0007669"/>
    <property type="project" value="UniProtKB-KW"/>
</dbReference>
<evidence type="ECO:0000256" key="1">
    <source>
        <dbReference type="SAM" id="MobiDB-lite"/>
    </source>
</evidence>
<feature type="region of interest" description="Disordered" evidence="1">
    <location>
        <begin position="534"/>
        <end position="557"/>
    </location>
</feature>
<dbReference type="SUPFAM" id="SSF55874">
    <property type="entry name" value="ATPase domain of HSP90 chaperone/DNA topoisomerase II/histidine kinase"/>
    <property type="match status" value="2"/>
</dbReference>
<keyword evidence="3" id="KW-0418">Kinase</keyword>
<organism evidence="3 4">
    <name type="scientific">Marinoscillum furvescens DSM 4134</name>
    <dbReference type="NCBI Taxonomy" id="1122208"/>
    <lineage>
        <taxon>Bacteria</taxon>
        <taxon>Pseudomonadati</taxon>
        <taxon>Bacteroidota</taxon>
        <taxon>Cytophagia</taxon>
        <taxon>Cytophagales</taxon>
        <taxon>Reichenbachiellaceae</taxon>
        <taxon>Marinoscillum</taxon>
    </lineage>
</organism>
<dbReference type="Proteomes" id="UP000256779">
    <property type="component" value="Unassembled WGS sequence"/>
</dbReference>
<dbReference type="PROSITE" id="PS50109">
    <property type="entry name" value="HIS_KIN"/>
    <property type="match status" value="1"/>
</dbReference>